<evidence type="ECO:0000256" key="5">
    <source>
        <dbReference type="ARBA" id="ARBA00022448"/>
    </source>
</evidence>
<evidence type="ECO:0000256" key="9">
    <source>
        <dbReference type="ARBA" id="ARBA00022927"/>
    </source>
</evidence>
<dbReference type="AlphaFoldDB" id="A0A4R1Y127"/>
<evidence type="ECO:0000256" key="8">
    <source>
        <dbReference type="ARBA" id="ARBA00022692"/>
    </source>
</evidence>
<evidence type="ECO:0000256" key="1">
    <source>
        <dbReference type="ARBA" id="ARBA00003540"/>
    </source>
</evidence>
<dbReference type="GO" id="GO:0005886">
    <property type="term" value="C:plasma membrane"/>
    <property type="evidence" value="ECO:0007669"/>
    <property type="project" value="UniProtKB-SubCell"/>
</dbReference>
<dbReference type="GO" id="GO:0015031">
    <property type="term" value="P:protein transport"/>
    <property type="evidence" value="ECO:0007669"/>
    <property type="project" value="UniProtKB-KW"/>
</dbReference>
<evidence type="ECO:0000256" key="12">
    <source>
        <dbReference type="RuleBase" id="RU003879"/>
    </source>
</evidence>
<dbReference type="EMBL" id="SLVJ01000002">
    <property type="protein sequence ID" value="TCM69879.1"/>
    <property type="molecule type" value="Genomic_DNA"/>
</dbReference>
<keyword evidence="8 12" id="KW-0812">Transmembrane</keyword>
<dbReference type="Pfam" id="PF02472">
    <property type="entry name" value="ExbD"/>
    <property type="match status" value="1"/>
</dbReference>
<evidence type="ECO:0000313" key="15">
    <source>
        <dbReference type="Proteomes" id="UP000294963"/>
    </source>
</evidence>
<name>A0A4R1Y127_ACICA</name>
<dbReference type="OrthoDB" id="8687098at2"/>
<dbReference type="PANTHER" id="PTHR30558">
    <property type="entry name" value="EXBD MEMBRANE COMPONENT OF PMF-DRIVEN MACROMOLECULE IMPORT SYSTEM"/>
    <property type="match status" value="1"/>
</dbReference>
<evidence type="ECO:0000256" key="7">
    <source>
        <dbReference type="ARBA" id="ARBA00022519"/>
    </source>
</evidence>
<dbReference type="GO" id="GO:0022857">
    <property type="term" value="F:transmembrane transporter activity"/>
    <property type="evidence" value="ECO:0007669"/>
    <property type="project" value="InterPro"/>
</dbReference>
<dbReference type="PANTHER" id="PTHR30558:SF12">
    <property type="entry name" value="BIOPOLYMER TRANSPORT PROTEIN EXBD"/>
    <property type="match status" value="1"/>
</dbReference>
<keyword evidence="10 13" id="KW-1133">Transmembrane helix</keyword>
<feature type="transmembrane region" description="Helical" evidence="13">
    <location>
        <begin position="20"/>
        <end position="38"/>
    </location>
</feature>
<keyword evidence="6" id="KW-1003">Cell membrane</keyword>
<evidence type="ECO:0000256" key="13">
    <source>
        <dbReference type="SAM" id="Phobius"/>
    </source>
</evidence>
<dbReference type="Proteomes" id="UP000294963">
    <property type="component" value="Unassembled WGS sequence"/>
</dbReference>
<keyword evidence="5 12" id="KW-0813">Transport</keyword>
<comment type="subunit">
    <text evidence="4">The accessory proteins ExbB and ExbD seem to form a complex with TonB.</text>
</comment>
<keyword evidence="11 13" id="KW-0472">Membrane</keyword>
<keyword evidence="9 12" id="KW-0653">Protein transport</keyword>
<evidence type="ECO:0000256" key="2">
    <source>
        <dbReference type="ARBA" id="ARBA00004249"/>
    </source>
</evidence>
<comment type="similarity">
    <text evidence="3 12">Belongs to the ExbD/TolR family.</text>
</comment>
<proteinExistence type="inferred from homology"/>
<keyword evidence="15" id="KW-1185">Reference proteome</keyword>
<dbReference type="InterPro" id="IPR003400">
    <property type="entry name" value="ExbD"/>
</dbReference>
<dbReference type="Gene3D" id="3.30.420.270">
    <property type="match status" value="1"/>
</dbReference>
<gene>
    <name evidence="14" type="ORF">EC844_102146</name>
</gene>
<sequence>MGMNVGSKNDDDDVMMELNMTPLIDVMLVLIIMFIITIPTPNNAININLPNGAPAPPSVEKPPEVIDLRIDAQGKIYWNEQLLNDRSALELHFQTVAKQHDQDQIKFKPDPMAEYKDIAMVMASAQKLKINKIGIVSTP</sequence>
<evidence type="ECO:0000256" key="4">
    <source>
        <dbReference type="ARBA" id="ARBA00011471"/>
    </source>
</evidence>
<evidence type="ECO:0000256" key="3">
    <source>
        <dbReference type="ARBA" id="ARBA00005811"/>
    </source>
</evidence>
<reference evidence="14 15" key="1">
    <citation type="submission" date="2019-03" db="EMBL/GenBank/DDBJ databases">
        <title>Genomic analyses of the natural microbiome of Caenorhabditis elegans.</title>
        <authorList>
            <person name="Samuel B."/>
        </authorList>
    </citation>
    <scope>NUCLEOTIDE SEQUENCE [LARGE SCALE GENOMIC DNA]</scope>
    <source>
        <strain evidence="14 15">JUb89</strain>
    </source>
</reference>
<organism evidence="14 15">
    <name type="scientific">Acinetobacter calcoaceticus</name>
    <dbReference type="NCBI Taxonomy" id="471"/>
    <lineage>
        <taxon>Bacteria</taxon>
        <taxon>Pseudomonadati</taxon>
        <taxon>Pseudomonadota</taxon>
        <taxon>Gammaproteobacteria</taxon>
        <taxon>Moraxellales</taxon>
        <taxon>Moraxellaceae</taxon>
        <taxon>Acinetobacter</taxon>
        <taxon>Acinetobacter calcoaceticus/baumannii complex</taxon>
    </lineage>
</organism>
<evidence type="ECO:0000256" key="11">
    <source>
        <dbReference type="ARBA" id="ARBA00023136"/>
    </source>
</evidence>
<evidence type="ECO:0000313" key="14">
    <source>
        <dbReference type="EMBL" id="TCM69879.1"/>
    </source>
</evidence>
<comment type="function">
    <text evidence="1">Involved in the TonB-dependent energy-dependent transport of various receptor-bound substrates.</text>
</comment>
<keyword evidence="7" id="KW-0997">Cell inner membrane</keyword>
<evidence type="ECO:0000256" key="10">
    <source>
        <dbReference type="ARBA" id="ARBA00022989"/>
    </source>
</evidence>
<accession>A0A4R1Y127</accession>
<comment type="subcellular location">
    <subcellularLocation>
        <location evidence="2">Cell inner membrane</location>
        <topology evidence="2">Single-pass type II membrane protein</topology>
    </subcellularLocation>
    <subcellularLocation>
        <location evidence="12">Cell membrane</location>
        <topology evidence="12">Single-pass type II membrane protein</topology>
    </subcellularLocation>
</comment>
<evidence type="ECO:0000256" key="6">
    <source>
        <dbReference type="ARBA" id="ARBA00022475"/>
    </source>
</evidence>
<protein>
    <submittedName>
        <fullName evidence="14">Biopolymer transport protein ExbD</fullName>
    </submittedName>
</protein>
<comment type="caution">
    <text evidence="14">The sequence shown here is derived from an EMBL/GenBank/DDBJ whole genome shotgun (WGS) entry which is preliminary data.</text>
</comment>